<evidence type="ECO:0000313" key="2">
    <source>
        <dbReference type="Proteomes" id="UP000829560"/>
    </source>
</evidence>
<gene>
    <name evidence="1" type="ORF">MN210_03905</name>
</gene>
<evidence type="ECO:0000313" key="1">
    <source>
        <dbReference type="EMBL" id="UNK05915.2"/>
    </source>
</evidence>
<dbReference type="EMBL" id="CP093310">
    <property type="protein sequence ID" value="UNK05915.2"/>
    <property type="molecule type" value="Genomic_DNA"/>
</dbReference>
<proteinExistence type="predicted"/>
<name>A0AAT9PFI3_9GAMM</name>
<keyword evidence="2" id="KW-1185">Reference proteome</keyword>
<dbReference type="AlphaFoldDB" id="A0AAT9PFI3"/>
<evidence type="ECO:0008006" key="3">
    <source>
        <dbReference type="Google" id="ProtNLM"/>
    </source>
</evidence>
<reference evidence="1" key="1">
    <citation type="submission" date="2024-03" db="EMBL/GenBank/DDBJ databases">
        <title>Psychrobacter raelis sp. nov. isolated from a dog with peritonitis.</title>
        <authorList>
            <person name="Schiavone A."/>
            <person name="Manzulli V."/>
            <person name="Camarda A."/>
            <person name="Cafiero M.A."/>
            <person name="Vasco I."/>
            <person name="Marino L."/>
            <person name="Pennuzzi G."/>
            <person name="Serrecchia L."/>
            <person name="Galante D."/>
            <person name="Pugliese N."/>
        </authorList>
    </citation>
    <scope>NUCLEOTIDE SEQUENCE</scope>
    <source>
        <strain evidence="1">PraFG1</strain>
    </source>
</reference>
<sequence length="121" mass="13542">MSASSSFSTASCLEPTAAGTFLYARRYIPRCELAKLALEQMQALHLRGIDIIRAMGYPPKHTFAATDRLRYVLCSPVLGLDGSYIDAYYDASEFLIEVFSLLQIDPETYQLSLKQIVQNLP</sequence>
<dbReference type="KEGG" id="prae:MN210_03905"/>
<protein>
    <recommendedName>
        <fullName evidence="3">DUF5753 domain-containing protein</fullName>
    </recommendedName>
</protein>
<dbReference type="RefSeq" id="WP_338412540.1">
    <property type="nucleotide sequence ID" value="NZ_CP093310.2"/>
</dbReference>
<accession>A0AAT9PFI3</accession>
<dbReference type="Proteomes" id="UP000829560">
    <property type="component" value="Chromosome"/>
</dbReference>
<organism evidence="1 2">
    <name type="scientific">Psychrobacter raelei</name>
    <dbReference type="NCBI Taxonomy" id="2565531"/>
    <lineage>
        <taxon>Bacteria</taxon>
        <taxon>Pseudomonadati</taxon>
        <taxon>Pseudomonadota</taxon>
        <taxon>Gammaproteobacteria</taxon>
        <taxon>Moraxellales</taxon>
        <taxon>Moraxellaceae</taxon>
        <taxon>Psychrobacter</taxon>
    </lineage>
</organism>